<evidence type="ECO:0000256" key="1">
    <source>
        <dbReference type="ARBA" id="ARBA00004167"/>
    </source>
</evidence>
<sequence length="270" mass="30128">MRYPILLCVLMNLYSSVPATAVPDASQRYFTESPNSTHLDARFSHGTPPHHRHDPALFTNLTCSYLTTMNALGVTTWLAHGSLLGCFFGERRLPWDDDLDTHLMLEDLEFLASYYNMTVYEYGSTSYLLDINPAYSTSTDPAPPGNVEGFAPPGKNNIDARYIDMQSGLFVDMTALAPTGPLRLSAGISGREQRVLAKDGHQYRYSDIFPLQASAFEGCAVLVPRETAAILSAEYGVDSLTRTTYRGYHWHADAEKWLPIRTTPKTLHRP</sequence>
<dbReference type="InterPro" id="IPR009644">
    <property type="entry name" value="FKTN/MNN4/W02B3.4-1"/>
</dbReference>
<dbReference type="EMBL" id="JAUJLE010000217">
    <property type="protein sequence ID" value="KAK0967505.1"/>
    <property type="molecule type" value="Genomic_DNA"/>
</dbReference>
<evidence type="ECO:0000256" key="3">
    <source>
        <dbReference type="ARBA" id="ARBA00022989"/>
    </source>
</evidence>
<accession>A0AAN6K6Q0</accession>
<comment type="subcellular location">
    <subcellularLocation>
        <location evidence="1">Membrane</location>
        <topology evidence="1">Single-pass membrane protein</topology>
    </subcellularLocation>
</comment>
<dbReference type="Proteomes" id="UP001175353">
    <property type="component" value="Unassembled WGS sequence"/>
</dbReference>
<evidence type="ECO:0000256" key="5">
    <source>
        <dbReference type="SAM" id="SignalP"/>
    </source>
</evidence>
<evidence type="ECO:0000256" key="2">
    <source>
        <dbReference type="ARBA" id="ARBA00022692"/>
    </source>
</evidence>
<feature type="signal peptide" evidence="5">
    <location>
        <begin position="1"/>
        <end position="21"/>
    </location>
</feature>
<keyword evidence="2" id="KW-0812">Transmembrane</keyword>
<evidence type="ECO:0000313" key="7">
    <source>
        <dbReference type="EMBL" id="KAK0967505.1"/>
    </source>
</evidence>
<keyword evidence="4" id="KW-0472">Membrane</keyword>
<dbReference type="InterPro" id="IPR007074">
    <property type="entry name" value="LicD/FKTN/FKRP_NTP_transf"/>
</dbReference>
<keyword evidence="7" id="KW-0328">Glycosyltransferase</keyword>
<keyword evidence="8" id="KW-1185">Reference proteome</keyword>
<keyword evidence="5" id="KW-0732">Signal</keyword>
<reference evidence="7" key="1">
    <citation type="submission" date="2023-06" db="EMBL/GenBank/DDBJ databases">
        <title>Black Yeasts Isolated from many extreme environments.</title>
        <authorList>
            <person name="Coleine C."/>
            <person name="Stajich J.E."/>
            <person name="Selbmann L."/>
        </authorList>
    </citation>
    <scope>NUCLEOTIDE SEQUENCE</scope>
    <source>
        <strain evidence="7">CCFEE 5200</strain>
    </source>
</reference>
<dbReference type="AlphaFoldDB" id="A0AAN6K6Q0"/>
<comment type="caution">
    <text evidence="7">The sequence shown here is derived from an EMBL/GenBank/DDBJ whole genome shotgun (WGS) entry which is preliminary data.</text>
</comment>
<protein>
    <submittedName>
        <fullName evidence="7">Mannosyltransferase</fullName>
    </submittedName>
</protein>
<feature type="chain" id="PRO_5042950858" evidence="5">
    <location>
        <begin position="22"/>
        <end position="270"/>
    </location>
</feature>
<evidence type="ECO:0000313" key="8">
    <source>
        <dbReference type="Proteomes" id="UP001175353"/>
    </source>
</evidence>
<organism evidence="7 8">
    <name type="scientific">Friedmanniomyces endolithicus</name>
    <dbReference type="NCBI Taxonomy" id="329885"/>
    <lineage>
        <taxon>Eukaryota</taxon>
        <taxon>Fungi</taxon>
        <taxon>Dikarya</taxon>
        <taxon>Ascomycota</taxon>
        <taxon>Pezizomycotina</taxon>
        <taxon>Dothideomycetes</taxon>
        <taxon>Dothideomycetidae</taxon>
        <taxon>Mycosphaerellales</taxon>
        <taxon>Teratosphaeriaceae</taxon>
        <taxon>Friedmanniomyces</taxon>
    </lineage>
</organism>
<keyword evidence="7" id="KW-0808">Transferase</keyword>
<name>A0AAN6K6Q0_9PEZI</name>
<evidence type="ECO:0000259" key="6">
    <source>
        <dbReference type="Pfam" id="PF04991"/>
    </source>
</evidence>
<proteinExistence type="predicted"/>
<dbReference type="PANTHER" id="PTHR15407">
    <property type="entry name" value="FUKUTIN-RELATED"/>
    <property type="match status" value="1"/>
</dbReference>
<dbReference type="PANTHER" id="PTHR15407:SF28">
    <property type="entry name" value="RIBITOL-5-PHOSPHATE TRANSFERASE FKTN"/>
    <property type="match status" value="1"/>
</dbReference>
<dbReference type="GO" id="GO:0016020">
    <property type="term" value="C:membrane"/>
    <property type="evidence" value="ECO:0007669"/>
    <property type="project" value="UniProtKB-SubCell"/>
</dbReference>
<keyword evidence="3" id="KW-1133">Transmembrane helix</keyword>
<dbReference type="GO" id="GO:0016757">
    <property type="term" value="F:glycosyltransferase activity"/>
    <property type="evidence" value="ECO:0007669"/>
    <property type="project" value="UniProtKB-KW"/>
</dbReference>
<gene>
    <name evidence="7" type="primary">MNN4_2</name>
    <name evidence="7" type="ORF">LTR91_017102</name>
</gene>
<evidence type="ECO:0000256" key="4">
    <source>
        <dbReference type="ARBA" id="ARBA00023136"/>
    </source>
</evidence>
<dbReference type="GO" id="GO:0009100">
    <property type="term" value="P:glycoprotein metabolic process"/>
    <property type="evidence" value="ECO:0007669"/>
    <property type="project" value="UniProtKB-ARBA"/>
</dbReference>
<feature type="domain" description="LicD/FKTN/FKRP nucleotidyltransferase" evidence="6">
    <location>
        <begin position="71"/>
        <end position="177"/>
    </location>
</feature>
<dbReference type="Pfam" id="PF04991">
    <property type="entry name" value="LicD"/>
    <property type="match status" value="1"/>
</dbReference>